<gene>
    <name evidence="5" type="primary">lrp_2</name>
    <name evidence="5" type="ORF">CLMAG_63520</name>
</gene>
<dbReference type="STRING" id="1121326.CLMAG_63520"/>
<comment type="caution">
    <text evidence="5">The sequence shown here is derived from an EMBL/GenBank/DDBJ whole genome shotgun (WGS) entry which is preliminary data.</text>
</comment>
<keyword evidence="2" id="KW-0238">DNA-binding</keyword>
<dbReference type="SUPFAM" id="SSF46785">
    <property type="entry name" value="Winged helix' DNA-binding domain"/>
    <property type="match status" value="1"/>
</dbReference>
<evidence type="ECO:0000256" key="1">
    <source>
        <dbReference type="ARBA" id="ARBA00023015"/>
    </source>
</evidence>
<organism evidence="5 6">
    <name type="scientific">Clostridium magnum DSM 2767</name>
    <dbReference type="NCBI Taxonomy" id="1121326"/>
    <lineage>
        <taxon>Bacteria</taxon>
        <taxon>Bacillati</taxon>
        <taxon>Bacillota</taxon>
        <taxon>Clostridia</taxon>
        <taxon>Eubacteriales</taxon>
        <taxon>Clostridiaceae</taxon>
        <taxon>Clostridium</taxon>
    </lineage>
</organism>
<keyword evidence="6" id="KW-1185">Reference proteome</keyword>
<dbReference type="AlphaFoldDB" id="A0A162QC27"/>
<keyword evidence="1" id="KW-0805">Transcription regulation</keyword>
<feature type="domain" description="HTH asnC-type" evidence="4">
    <location>
        <begin position="1"/>
        <end position="62"/>
    </location>
</feature>
<dbReference type="RefSeq" id="WP_066631226.1">
    <property type="nucleotide sequence ID" value="NZ_FQXL01000026.1"/>
</dbReference>
<evidence type="ECO:0000313" key="6">
    <source>
        <dbReference type="Proteomes" id="UP000076603"/>
    </source>
</evidence>
<sequence>MDSTDYKIMEILLEDGRIPMKELAQRVSLSAPAVAERVKRLEEEDIITGYKAKINYDKLGKKINVLINLGMNVQKNEKFMEFIKKEDSIVECHHVTGPYCKIMKARTEDIASLEKLIGKIQMFGDTETFIVLSSVEKEHIINDKKTT</sequence>
<accession>A0A162QC27</accession>
<dbReference type="InterPro" id="IPR019888">
    <property type="entry name" value="Tscrpt_reg_AsnC-like"/>
</dbReference>
<dbReference type="PANTHER" id="PTHR30154:SF53">
    <property type="entry name" value="HTH-TYPE TRANSCRIPTIONAL REGULATOR LRPC"/>
    <property type="match status" value="1"/>
</dbReference>
<dbReference type="InterPro" id="IPR011008">
    <property type="entry name" value="Dimeric_a/b-barrel"/>
</dbReference>
<dbReference type="Pfam" id="PF13412">
    <property type="entry name" value="HTH_24"/>
    <property type="match status" value="1"/>
</dbReference>
<dbReference type="Gene3D" id="1.10.10.10">
    <property type="entry name" value="Winged helix-like DNA-binding domain superfamily/Winged helix DNA-binding domain"/>
    <property type="match status" value="1"/>
</dbReference>
<dbReference type="GO" id="GO:0043200">
    <property type="term" value="P:response to amino acid"/>
    <property type="evidence" value="ECO:0007669"/>
    <property type="project" value="TreeGrafter"/>
</dbReference>
<dbReference type="PANTHER" id="PTHR30154">
    <property type="entry name" value="LEUCINE-RESPONSIVE REGULATORY PROTEIN"/>
    <property type="match status" value="1"/>
</dbReference>
<dbReference type="Gene3D" id="3.30.70.920">
    <property type="match status" value="1"/>
</dbReference>
<dbReference type="CDD" id="cd00090">
    <property type="entry name" value="HTH_ARSR"/>
    <property type="match status" value="1"/>
</dbReference>
<keyword evidence="3" id="KW-0804">Transcription</keyword>
<evidence type="ECO:0000259" key="4">
    <source>
        <dbReference type="PROSITE" id="PS50956"/>
    </source>
</evidence>
<dbReference type="Pfam" id="PF01037">
    <property type="entry name" value="AsnC_trans_reg"/>
    <property type="match status" value="1"/>
</dbReference>
<dbReference type="EMBL" id="LWAE01000021">
    <property type="protein sequence ID" value="KZL88369.1"/>
    <property type="molecule type" value="Genomic_DNA"/>
</dbReference>
<dbReference type="Proteomes" id="UP000076603">
    <property type="component" value="Unassembled WGS sequence"/>
</dbReference>
<dbReference type="GO" id="GO:0043565">
    <property type="term" value="F:sequence-specific DNA binding"/>
    <property type="evidence" value="ECO:0007669"/>
    <property type="project" value="InterPro"/>
</dbReference>
<evidence type="ECO:0000256" key="3">
    <source>
        <dbReference type="ARBA" id="ARBA00023163"/>
    </source>
</evidence>
<dbReference type="FunFam" id="1.10.10.10:FF:000186">
    <property type="entry name" value="AsnC family transcriptional regulator"/>
    <property type="match status" value="1"/>
</dbReference>
<evidence type="ECO:0000313" key="5">
    <source>
        <dbReference type="EMBL" id="KZL88369.1"/>
    </source>
</evidence>
<dbReference type="InterPro" id="IPR019887">
    <property type="entry name" value="Tscrpt_reg_AsnC/Lrp_C"/>
</dbReference>
<dbReference type="PATRIC" id="fig|1121326.3.peg.6420"/>
<dbReference type="InterPro" id="IPR036388">
    <property type="entry name" value="WH-like_DNA-bd_sf"/>
</dbReference>
<dbReference type="SUPFAM" id="SSF54909">
    <property type="entry name" value="Dimeric alpha+beta barrel"/>
    <property type="match status" value="1"/>
</dbReference>
<evidence type="ECO:0000256" key="2">
    <source>
        <dbReference type="ARBA" id="ARBA00023125"/>
    </source>
</evidence>
<name>A0A162QC27_9CLOT</name>
<dbReference type="InterPro" id="IPR011991">
    <property type="entry name" value="ArsR-like_HTH"/>
</dbReference>
<dbReference type="InterPro" id="IPR000485">
    <property type="entry name" value="AsnC-type_HTH_dom"/>
</dbReference>
<reference evidence="5 6" key="1">
    <citation type="submission" date="2016-04" db="EMBL/GenBank/DDBJ databases">
        <title>Genome sequence of Clostridium magnum DSM 2767.</title>
        <authorList>
            <person name="Poehlein A."/>
            <person name="Uhlig R."/>
            <person name="Fischer R."/>
            <person name="Bahl H."/>
            <person name="Daniel R."/>
        </authorList>
    </citation>
    <scope>NUCLEOTIDE SEQUENCE [LARGE SCALE GENOMIC DNA]</scope>
    <source>
        <strain evidence="5 6">DSM 2767</strain>
    </source>
</reference>
<dbReference type="PROSITE" id="PS50956">
    <property type="entry name" value="HTH_ASNC_2"/>
    <property type="match status" value="1"/>
</dbReference>
<dbReference type="InterPro" id="IPR036390">
    <property type="entry name" value="WH_DNA-bd_sf"/>
</dbReference>
<dbReference type="OrthoDB" id="66249at2"/>
<protein>
    <submittedName>
        <fullName evidence="5">Leucine-responsive regulatory protein</fullName>
    </submittedName>
</protein>
<dbReference type="PRINTS" id="PR00033">
    <property type="entry name" value="HTHASNC"/>
</dbReference>
<dbReference type="GO" id="GO:0005829">
    <property type="term" value="C:cytosol"/>
    <property type="evidence" value="ECO:0007669"/>
    <property type="project" value="TreeGrafter"/>
</dbReference>
<dbReference type="SMART" id="SM00344">
    <property type="entry name" value="HTH_ASNC"/>
    <property type="match status" value="1"/>
</dbReference>
<proteinExistence type="predicted"/>